<name>G0NXD3_CAEBE</name>
<dbReference type="Proteomes" id="UP000008068">
    <property type="component" value="Unassembled WGS sequence"/>
</dbReference>
<proteinExistence type="predicted"/>
<gene>
    <name evidence="2" type="ORF">CAEBREN_22717</name>
</gene>
<evidence type="ECO:0000256" key="1">
    <source>
        <dbReference type="SAM" id="MobiDB-lite"/>
    </source>
</evidence>
<protein>
    <submittedName>
        <fullName evidence="2">Uncharacterized protein</fullName>
    </submittedName>
</protein>
<sequence>MTNQLFNAILRDADFTKNVNHATLIKTAKLKETELCNKCTENGVALLKMKELEKEFENLNGSLKDFDGQEERLKEKNEESSKDIGNLGEQVESEKLKTEEAYRRNNKIETMFDEAKIRLATKENSKLEEALGEWSSKGKEKKMEYRSSVAVKWKDWEERHM</sequence>
<feature type="region of interest" description="Disordered" evidence="1">
    <location>
        <begin position="67"/>
        <end position="90"/>
    </location>
</feature>
<dbReference type="EMBL" id="GL379971">
    <property type="protein sequence ID" value="EGT39520.1"/>
    <property type="molecule type" value="Genomic_DNA"/>
</dbReference>
<dbReference type="AlphaFoldDB" id="G0NXD3"/>
<dbReference type="HOGENOM" id="CLU_1645211_0_0_1"/>
<dbReference type="InParanoid" id="G0NXD3"/>
<evidence type="ECO:0000313" key="3">
    <source>
        <dbReference type="Proteomes" id="UP000008068"/>
    </source>
</evidence>
<organism evidence="3">
    <name type="scientific">Caenorhabditis brenneri</name>
    <name type="common">Nematode worm</name>
    <dbReference type="NCBI Taxonomy" id="135651"/>
    <lineage>
        <taxon>Eukaryota</taxon>
        <taxon>Metazoa</taxon>
        <taxon>Ecdysozoa</taxon>
        <taxon>Nematoda</taxon>
        <taxon>Chromadorea</taxon>
        <taxon>Rhabditida</taxon>
        <taxon>Rhabditina</taxon>
        <taxon>Rhabditomorpha</taxon>
        <taxon>Rhabditoidea</taxon>
        <taxon>Rhabditidae</taxon>
        <taxon>Peloderinae</taxon>
        <taxon>Caenorhabditis</taxon>
    </lineage>
</organism>
<keyword evidence="3" id="KW-1185">Reference proteome</keyword>
<reference evidence="3" key="1">
    <citation type="submission" date="2011-07" db="EMBL/GenBank/DDBJ databases">
        <authorList>
            <consortium name="Caenorhabditis brenneri Sequencing and Analysis Consortium"/>
            <person name="Wilson R.K."/>
        </authorList>
    </citation>
    <scope>NUCLEOTIDE SEQUENCE [LARGE SCALE GENOMIC DNA]</scope>
    <source>
        <strain evidence="3">PB2801</strain>
    </source>
</reference>
<feature type="compositionally biased region" description="Basic and acidic residues" evidence="1">
    <location>
        <begin position="67"/>
        <end position="82"/>
    </location>
</feature>
<accession>G0NXD3</accession>
<evidence type="ECO:0000313" key="2">
    <source>
        <dbReference type="EMBL" id="EGT39520.1"/>
    </source>
</evidence>